<comment type="subcellular location">
    <subcellularLocation>
        <location evidence="5">Golgi apparatus</location>
        <location evidence="5">Golgi stack membrane</location>
        <topology evidence="5">Single-pass type II membrane protein</topology>
    </subcellularLocation>
</comment>
<dbReference type="PANTHER" id="PTHR11929">
    <property type="entry name" value="ALPHA- 1,3 -FUCOSYLTRANSFERASE"/>
    <property type="match status" value="1"/>
</dbReference>
<organism evidence="8 9">
    <name type="scientific">Ananas comosus</name>
    <name type="common">Pineapple</name>
    <name type="synonym">Ananas ananas</name>
    <dbReference type="NCBI Taxonomy" id="4615"/>
    <lineage>
        <taxon>Eukaryota</taxon>
        <taxon>Viridiplantae</taxon>
        <taxon>Streptophyta</taxon>
        <taxon>Embryophyta</taxon>
        <taxon>Tracheophyta</taxon>
        <taxon>Spermatophyta</taxon>
        <taxon>Magnoliopsida</taxon>
        <taxon>Liliopsida</taxon>
        <taxon>Poales</taxon>
        <taxon>Bromeliaceae</taxon>
        <taxon>Bromelioideae</taxon>
        <taxon>Ananas</taxon>
    </lineage>
</organism>
<dbReference type="Proteomes" id="UP000515123">
    <property type="component" value="Linkage group 21"/>
</dbReference>
<dbReference type="GO" id="GO:0032580">
    <property type="term" value="C:Golgi cisterna membrane"/>
    <property type="evidence" value="ECO:0007669"/>
    <property type="project" value="UniProtKB-SubCell"/>
</dbReference>
<dbReference type="EC" id="2.4.1.-" evidence="5"/>
<keyword evidence="5" id="KW-0333">Golgi apparatus</keyword>
<dbReference type="EMBL" id="LSRQ01007665">
    <property type="protein sequence ID" value="OAY64745.1"/>
    <property type="molecule type" value="Genomic_DNA"/>
</dbReference>
<evidence type="ECO:0000256" key="5">
    <source>
        <dbReference type="RuleBase" id="RU003832"/>
    </source>
</evidence>
<feature type="region of interest" description="Disordered" evidence="6">
    <location>
        <begin position="1"/>
        <end position="20"/>
    </location>
</feature>
<dbReference type="UniPathway" id="UPA00378"/>
<keyword evidence="10" id="KW-1185">Reference proteome</keyword>
<evidence type="ECO:0000256" key="1">
    <source>
        <dbReference type="ARBA" id="ARBA00004922"/>
    </source>
</evidence>
<comment type="pathway">
    <text evidence="1">Protein modification; protein glycosylation.</text>
</comment>
<dbReference type="Proteomes" id="UP000092600">
    <property type="component" value="Unassembled WGS sequence"/>
</dbReference>
<reference evidence="11" key="2">
    <citation type="submission" date="2025-04" db="UniProtKB">
        <authorList>
            <consortium name="RefSeq"/>
        </authorList>
    </citation>
    <scope>IDENTIFICATION</scope>
    <source>
        <tissue evidence="11">Leaf</tissue>
    </source>
</reference>
<name>A0A199UJJ1_ANACO</name>
<evidence type="ECO:0000256" key="4">
    <source>
        <dbReference type="ARBA" id="ARBA00022679"/>
    </source>
</evidence>
<sequence length="446" mass="48935">MSSTKPSSSPTPPPPPPPPFSSFFTANSAAAAVFASRRVSCIAPLVVAALFAAALVALLLDFPKLSPSLLVDSPAVDSSVVVTTAVDSLGSRQKERFGDVVAAYGRWDAEVGCGRFREKFARWGGNASAVQEYADGGARCGELRTRHVSVGVRGVTWVPDILDGVYECRCGLSCVWSRNVAVVDEVDVTLWESFKPPKTRKQGEPLRAFMDLEATRRPSGFEDIFIGYHAKDDVQATYAGKTFRITRSYRVAKEKKNDTLVYWSSSRCLPHRDALAKALISLIPTHSFGRCLNNVGGSDVALDFFPDCKMEENPIPHWWDHLHCAMSHYKFVLAIENTNTESYVTEKLFYALDAGSVPIYFGTSNVWDFVPPNSIIEGSKFSSLEELASYVKALAEDPVAYAEYHAWRRCGVLGNYGKARLASLDTLPCRLCEYVSKKGGRNAPAS</sequence>
<dbReference type="Gramene" id="Aco007892.1.mrna1">
    <property type="protein sequence ID" value="Aco007892.1.mrna1"/>
    <property type="gene ID" value="Aco007892.1.path1"/>
</dbReference>
<feature type="domain" description="Fucosyltransferase C-terminal" evidence="7">
    <location>
        <begin position="256"/>
        <end position="439"/>
    </location>
</feature>
<reference evidence="8 9" key="1">
    <citation type="journal article" date="2016" name="DNA Res.">
        <title>The draft genome of MD-2 pineapple using hybrid error correction of long reads.</title>
        <authorList>
            <person name="Redwan R.M."/>
            <person name="Saidin A."/>
            <person name="Kumar S.V."/>
        </authorList>
    </citation>
    <scope>NUCLEOTIDE SEQUENCE [LARGE SCALE GENOMIC DNA]</scope>
    <source>
        <strain evidence="9">cv. MD2</strain>
        <tissue evidence="8">Leaf</tissue>
    </source>
</reference>
<evidence type="ECO:0000313" key="9">
    <source>
        <dbReference type="Proteomes" id="UP000092600"/>
    </source>
</evidence>
<dbReference type="PIRSF" id="PIRSF037334">
    <property type="entry name" value="Alpha1_3/4FUT_pln"/>
    <property type="match status" value="1"/>
</dbReference>
<dbReference type="FunFam" id="3.40.50.11660:FF:000003">
    <property type="entry name" value="Alpha-(1,4)-fucosyltransferase"/>
    <property type="match status" value="1"/>
</dbReference>
<dbReference type="InterPro" id="IPR055270">
    <property type="entry name" value="Glyco_tran_10_C"/>
</dbReference>
<dbReference type="SUPFAM" id="SSF53756">
    <property type="entry name" value="UDP-Glycosyltransferase/glycogen phosphorylase"/>
    <property type="match status" value="1"/>
</dbReference>
<dbReference type="GO" id="GO:0046920">
    <property type="term" value="F:alpha-(1-&gt;3)-fucosyltransferase activity"/>
    <property type="evidence" value="ECO:0007669"/>
    <property type="project" value="TreeGrafter"/>
</dbReference>
<accession>A0A199UJJ1</accession>
<dbReference type="RefSeq" id="XP_020111387.1">
    <property type="nucleotide sequence ID" value="XM_020255798.1"/>
</dbReference>
<evidence type="ECO:0000256" key="3">
    <source>
        <dbReference type="ARBA" id="ARBA00022676"/>
    </source>
</evidence>
<keyword evidence="4 5" id="KW-0808">Transferase</keyword>
<dbReference type="Pfam" id="PF00852">
    <property type="entry name" value="Glyco_transf_10"/>
    <property type="match status" value="1"/>
</dbReference>
<dbReference type="PANTHER" id="PTHR11929:SF194">
    <property type="entry name" value="ALPHA-(1,3)-FUCOSYLTRANSFERASE 10"/>
    <property type="match status" value="1"/>
</dbReference>
<dbReference type="InterPro" id="IPR017177">
    <property type="entry name" value="Alpha-1_3/4-FUT_pln"/>
</dbReference>
<dbReference type="InterPro" id="IPR038577">
    <property type="entry name" value="GT10-like_C_sf"/>
</dbReference>
<proteinExistence type="inferred from homology"/>
<comment type="similarity">
    <text evidence="2 5">Belongs to the glycosyltransferase 10 family.</text>
</comment>
<protein>
    <recommendedName>
        <fullName evidence="5">Fucosyltransferase</fullName>
        <ecNumber evidence="5">2.4.1.-</ecNumber>
    </recommendedName>
</protein>
<evidence type="ECO:0000313" key="11">
    <source>
        <dbReference type="RefSeq" id="XP_020111387.1"/>
    </source>
</evidence>
<gene>
    <name evidence="11" type="primary">LOC109726286</name>
    <name evidence="8" type="ORF">ACMD2_03681</name>
</gene>
<keyword evidence="5" id="KW-0812">Transmembrane</keyword>
<evidence type="ECO:0000313" key="8">
    <source>
        <dbReference type="EMBL" id="OAY64745.1"/>
    </source>
</evidence>
<keyword evidence="5" id="KW-1133">Transmembrane helix</keyword>
<evidence type="ECO:0000313" key="10">
    <source>
        <dbReference type="Proteomes" id="UP000515123"/>
    </source>
</evidence>
<dbReference type="InterPro" id="IPR001503">
    <property type="entry name" value="Glyco_trans_10"/>
</dbReference>
<dbReference type="STRING" id="4615.A0A199UJJ1"/>
<keyword evidence="5" id="KW-0472">Membrane</keyword>
<feature type="transmembrane region" description="Helical" evidence="5">
    <location>
        <begin position="42"/>
        <end position="60"/>
    </location>
</feature>
<feature type="compositionally biased region" description="Pro residues" evidence="6">
    <location>
        <begin position="9"/>
        <end position="20"/>
    </location>
</feature>
<dbReference type="AlphaFoldDB" id="A0A199UJJ1"/>
<dbReference type="OrthoDB" id="427096at2759"/>
<evidence type="ECO:0000259" key="7">
    <source>
        <dbReference type="Pfam" id="PF00852"/>
    </source>
</evidence>
<keyword evidence="3 5" id="KW-0328">Glycosyltransferase</keyword>
<evidence type="ECO:0000256" key="6">
    <source>
        <dbReference type="SAM" id="MobiDB-lite"/>
    </source>
</evidence>
<dbReference type="Gene3D" id="3.40.50.11660">
    <property type="entry name" value="Glycosyl transferase family 10, C-terminal domain"/>
    <property type="match status" value="1"/>
</dbReference>
<dbReference type="GeneID" id="109726286"/>
<evidence type="ECO:0000256" key="2">
    <source>
        <dbReference type="ARBA" id="ARBA00008919"/>
    </source>
</evidence>